<dbReference type="Proteomes" id="UP001063368">
    <property type="component" value="Chromosome"/>
</dbReference>
<dbReference type="SUPFAM" id="SSF82549">
    <property type="entry name" value="DAK1/DegV-like"/>
    <property type="match status" value="1"/>
</dbReference>
<dbReference type="Pfam" id="PF02645">
    <property type="entry name" value="DegV"/>
    <property type="match status" value="1"/>
</dbReference>
<evidence type="ECO:0000313" key="4">
    <source>
        <dbReference type="Proteomes" id="UP001063368"/>
    </source>
</evidence>
<sequence>MMDWAALRGRWFRSRETGGAEPASRPRVAVVTDSSCSLPEQWTETPALASLVRVVSMPVMIGDQIYGEGTDKMIGALALALAQGQEVRTSRPAPGAFEAVYAELAAAGFEAVVSVHLSSRLSGTVDSARLAARSASIPVQVVDTASVAMGLGYAVQAAGREALDGAGADDVAAAARASAAAAHILFYVPSLDQLRRGGRIGAAAGWFGTLFAVKPILAIRDGLVVPLERVRTAPKALARLQELSREELARRSGPVRVAVHHFGNEAEAERLAAAVIHEVPDAEVMLCPLPAVLAAHAGLGVLAVAIAPSKPAGPALGAGTGTGPAAVRAPGIPGNIRRTGPTGGSGPADGAGPGGDAGAGEDAAPGGRVGGPGTDGQPTNSLADPDRDID</sequence>
<keyword evidence="4" id="KW-1185">Reference proteome</keyword>
<dbReference type="EMBL" id="CP106856">
    <property type="protein sequence ID" value="UYB34742.1"/>
    <property type="molecule type" value="Genomic_DNA"/>
</dbReference>
<gene>
    <name evidence="3" type="ORF">N9A08_08695</name>
</gene>
<reference evidence="3" key="1">
    <citation type="submission" date="2022-09" db="EMBL/GenBank/DDBJ databases">
        <authorList>
            <person name="Li D."/>
            <person name="Cheng J."/>
            <person name="Li Y."/>
        </authorList>
    </citation>
    <scope>NUCLEOTIDE SEQUENCE</scope>
    <source>
        <strain evidence="3">DL</strain>
    </source>
</reference>
<dbReference type="PANTHER" id="PTHR33434">
    <property type="entry name" value="DEGV DOMAIN-CONTAINING PROTEIN DR_1986-RELATED"/>
    <property type="match status" value="1"/>
</dbReference>
<dbReference type="Gene3D" id="3.40.50.10170">
    <property type="match status" value="1"/>
</dbReference>
<evidence type="ECO:0000256" key="2">
    <source>
        <dbReference type="SAM" id="MobiDB-lite"/>
    </source>
</evidence>
<accession>A0ABY6FPF7</accession>
<dbReference type="InterPro" id="IPR003797">
    <property type="entry name" value="DegV"/>
</dbReference>
<protein>
    <submittedName>
        <fullName evidence="3">DegV family protein</fullName>
    </submittedName>
</protein>
<proteinExistence type="predicted"/>
<dbReference type="Gene3D" id="3.30.1180.10">
    <property type="match status" value="1"/>
</dbReference>
<dbReference type="RefSeq" id="WP_263126881.1">
    <property type="nucleotide sequence ID" value="NZ_CP106856.1"/>
</dbReference>
<name>A0ABY6FPF7_9MICC</name>
<evidence type="ECO:0000256" key="1">
    <source>
        <dbReference type="ARBA" id="ARBA00023121"/>
    </source>
</evidence>
<feature type="region of interest" description="Disordered" evidence="2">
    <location>
        <begin position="317"/>
        <end position="390"/>
    </location>
</feature>
<dbReference type="PANTHER" id="PTHR33434:SF2">
    <property type="entry name" value="FATTY ACID-BINDING PROTEIN TM_1468"/>
    <property type="match status" value="1"/>
</dbReference>
<dbReference type="InterPro" id="IPR043168">
    <property type="entry name" value="DegV_C"/>
</dbReference>
<feature type="compositionally biased region" description="Gly residues" evidence="2">
    <location>
        <begin position="341"/>
        <end position="358"/>
    </location>
</feature>
<keyword evidence="1" id="KW-0446">Lipid-binding</keyword>
<evidence type="ECO:0000313" key="3">
    <source>
        <dbReference type="EMBL" id="UYB34742.1"/>
    </source>
</evidence>
<dbReference type="InterPro" id="IPR050270">
    <property type="entry name" value="DegV_domain_contain"/>
</dbReference>
<dbReference type="PROSITE" id="PS51482">
    <property type="entry name" value="DEGV"/>
    <property type="match status" value="1"/>
</dbReference>
<organism evidence="3 4">
    <name type="scientific">Arthrobacter koreensis</name>
    <dbReference type="NCBI Taxonomy" id="199136"/>
    <lineage>
        <taxon>Bacteria</taxon>
        <taxon>Bacillati</taxon>
        <taxon>Actinomycetota</taxon>
        <taxon>Actinomycetes</taxon>
        <taxon>Micrococcales</taxon>
        <taxon>Micrococcaceae</taxon>
        <taxon>Arthrobacter</taxon>
    </lineage>
</organism>
<dbReference type="NCBIfam" id="TIGR00762">
    <property type="entry name" value="DegV"/>
    <property type="match status" value="1"/>
</dbReference>